<accession>A0A1L4BQA6</accession>
<dbReference type="KEGG" id="frx:F7310_00935"/>
<dbReference type="GO" id="GO:0043190">
    <property type="term" value="C:ATP-binding cassette (ABC) transporter complex"/>
    <property type="evidence" value="ECO:0007669"/>
    <property type="project" value="InterPro"/>
</dbReference>
<gene>
    <name evidence="8" type="ORF">F7310_00935</name>
</gene>
<dbReference type="GO" id="GO:0055085">
    <property type="term" value="P:transmembrane transport"/>
    <property type="evidence" value="ECO:0007669"/>
    <property type="project" value="InterPro"/>
</dbReference>
<feature type="transmembrane region" description="Helical" evidence="7">
    <location>
        <begin position="74"/>
        <end position="97"/>
    </location>
</feature>
<evidence type="ECO:0000313" key="9">
    <source>
        <dbReference type="Proteomes" id="UP000184222"/>
    </source>
</evidence>
<dbReference type="InterPro" id="IPR037294">
    <property type="entry name" value="ABC_BtuC-like"/>
</dbReference>
<dbReference type="Pfam" id="PF00950">
    <property type="entry name" value="ABC-3"/>
    <property type="match status" value="1"/>
</dbReference>
<organism evidence="8 9">
    <name type="scientific">Francisella uliginis</name>
    <dbReference type="NCBI Taxonomy" id="573570"/>
    <lineage>
        <taxon>Bacteria</taxon>
        <taxon>Pseudomonadati</taxon>
        <taxon>Pseudomonadota</taxon>
        <taxon>Gammaproteobacteria</taxon>
        <taxon>Thiotrichales</taxon>
        <taxon>Francisellaceae</taxon>
        <taxon>Francisella</taxon>
    </lineage>
</organism>
<comment type="similarity">
    <text evidence="2 6">Belongs to the ABC-3 integral membrane protein family.</text>
</comment>
<name>A0A1L4BQA6_9GAMM</name>
<keyword evidence="4 7" id="KW-1133">Transmembrane helix</keyword>
<evidence type="ECO:0000256" key="6">
    <source>
        <dbReference type="RuleBase" id="RU003943"/>
    </source>
</evidence>
<evidence type="ECO:0000313" key="8">
    <source>
        <dbReference type="EMBL" id="API86006.1"/>
    </source>
</evidence>
<protein>
    <submittedName>
        <fullName evidence="8">ABC transporter permease</fullName>
    </submittedName>
</protein>
<dbReference type="EMBL" id="CP016796">
    <property type="protein sequence ID" value="API86006.1"/>
    <property type="molecule type" value="Genomic_DNA"/>
</dbReference>
<feature type="transmembrane region" description="Helical" evidence="7">
    <location>
        <begin position="235"/>
        <end position="252"/>
    </location>
</feature>
<evidence type="ECO:0000256" key="4">
    <source>
        <dbReference type="ARBA" id="ARBA00022989"/>
    </source>
</evidence>
<proteinExistence type="inferred from homology"/>
<feature type="transmembrane region" description="Helical" evidence="7">
    <location>
        <begin position="109"/>
        <end position="133"/>
    </location>
</feature>
<dbReference type="OrthoDB" id="2375762at2"/>
<evidence type="ECO:0000256" key="7">
    <source>
        <dbReference type="SAM" id="Phobius"/>
    </source>
</evidence>
<evidence type="ECO:0000256" key="3">
    <source>
        <dbReference type="ARBA" id="ARBA00022692"/>
    </source>
</evidence>
<sequence length="289" mass="31616">MLLFILKMVNVTTVMKCHAYRRIFVFNYTFMLYAFVAGTIIAFICGIISFFVIIRRLSFASHALGHISLTGASGAVLLNLSAMTGQLFINIIAGTLMGAFGDKIKKNDIAIGIVLTFFLGLGTYFLFLYQSGYSGSVMSILVGDILTVSLEQIYILLGLAIFTIIVLAIIARPLFISSIDPVFAESKKVPNKSLSILLFLCIAITVSMACQVVGILLVFSLLIGPAAISTQWVDGFYKPIILSTIISILTVWSGITAAYYIDVPISFFITTIICFLYLISIAKNKLLNF</sequence>
<comment type="subcellular location">
    <subcellularLocation>
        <location evidence="6">Cell membrane</location>
        <topology evidence="6">Multi-pass membrane protein</topology>
    </subcellularLocation>
    <subcellularLocation>
        <location evidence="1">Membrane</location>
        <topology evidence="1">Multi-pass membrane protein</topology>
    </subcellularLocation>
</comment>
<feature type="transmembrane region" description="Helical" evidence="7">
    <location>
        <begin position="30"/>
        <end position="54"/>
    </location>
</feature>
<evidence type="ECO:0000256" key="1">
    <source>
        <dbReference type="ARBA" id="ARBA00004141"/>
    </source>
</evidence>
<feature type="transmembrane region" description="Helical" evidence="7">
    <location>
        <begin position="153"/>
        <end position="175"/>
    </location>
</feature>
<keyword evidence="6" id="KW-0813">Transport</keyword>
<feature type="transmembrane region" description="Helical" evidence="7">
    <location>
        <begin position="259"/>
        <end position="279"/>
    </location>
</feature>
<dbReference type="Proteomes" id="UP000184222">
    <property type="component" value="Chromosome"/>
</dbReference>
<evidence type="ECO:0000256" key="2">
    <source>
        <dbReference type="ARBA" id="ARBA00008034"/>
    </source>
</evidence>
<reference evidence="8 9" key="1">
    <citation type="journal article" date="2016" name="Appl. Environ. Microbiol.">
        <title>Whole genome relationships among Francisella bacteria of diverse origin define new species and provide specific regions for detection.</title>
        <authorList>
            <person name="Challacombe J.F."/>
            <person name="Petersen J.M."/>
            <person name="Gallegos-Graves V."/>
            <person name="Hodge D."/>
            <person name="Pillai S."/>
            <person name="Kuske C.R."/>
        </authorList>
    </citation>
    <scope>NUCLEOTIDE SEQUENCE [LARGE SCALE GENOMIC DNA]</scope>
    <source>
        <strain evidence="9">TX07-7310</strain>
    </source>
</reference>
<dbReference type="InterPro" id="IPR001626">
    <property type="entry name" value="ABC_TroCD"/>
</dbReference>
<dbReference type="PANTHER" id="PTHR30477:SF21">
    <property type="entry name" value="ABC-3 PROTEIN"/>
    <property type="match status" value="1"/>
</dbReference>
<dbReference type="AlphaFoldDB" id="A0A1L4BQA6"/>
<keyword evidence="3 6" id="KW-0812">Transmembrane</keyword>
<keyword evidence="5 7" id="KW-0472">Membrane</keyword>
<dbReference type="Gene3D" id="1.10.3470.10">
    <property type="entry name" value="ABC transporter involved in vitamin B12 uptake, BtuC"/>
    <property type="match status" value="1"/>
</dbReference>
<keyword evidence="9" id="KW-1185">Reference proteome</keyword>
<feature type="transmembrane region" description="Helical" evidence="7">
    <location>
        <begin position="196"/>
        <end position="223"/>
    </location>
</feature>
<dbReference type="PANTHER" id="PTHR30477">
    <property type="entry name" value="ABC-TRANSPORTER METAL-BINDING PROTEIN"/>
    <property type="match status" value="1"/>
</dbReference>
<dbReference type="STRING" id="573570.F7310_00935"/>
<dbReference type="SUPFAM" id="SSF81345">
    <property type="entry name" value="ABC transporter involved in vitamin B12 uptake, BtuC"/>
    <property type="match status" value="1"/>
</dbReference>
<evidence type="ECO:0000256" key="5">
    <source>
        <dbReference type="ARBA" id="ARBA00023136"/>
    </source>
</evidence>